<evidence type="ECO:0000256" key="1">
    <source>
        <dbReference type="ARBA" id="ARBA00004496"/>
    </source>
</evidence>
<sequence length="372" mass="40678">MESGALSSDWAPTFAAVDRAAFLPDLMWPYDLETRASTTVDKREDPDAWYAAADRNVPIVTQWDDGAHQGPAPGKLSTSSSSMPTVVYALLQDLGVDGGMRVLDVGTGTGETAGALTHLLGPGNVTTIEVDGSVSGAARERLCRHGLYPEVVVGDGFEGHPDSAPYDRILATVGVRDIPDAWVRQIRPGGIILAPWGTHFGNADAVVRLEARGESVTGPFTQSVEFMKLRTQRGPTVHHTDYLSASPMEEAARTATGVTEEEFVTGQYTALPFVLGLRVPACRQAVAEKRDGARPVWFYSLSDLSWACVMFRDGEREAEVWQSGPRRLWDEVSTVYHWWRDRGSPDVTRFGLTATAYGQRAWLDDPKESWPV</sequence>
<keyword evidence="13" id="KW-1185">Reference proteome</keyword>
<dbReference type="InterPro" id="IPR029063">
    <property type="entry name" value="SAM-dependent_MTases_sf"/>
</dbReference>
<dbReference type="GO" id="GO:0032259">
    <property type="term" value="P:methylation"/>
    <property type="evidence" value="ECO:0007669"/>
    <property type="project" value="UniProtKB-KW"/>
</dbReference>
<keyword evidence="5" id="KW-0963">Cytoplasm</keyword>
<evidence type="ECO:0000256" key="10">
    <source>
        <dbReference type="ARBA" id="ARBA00031323"/>
    </source>
</evidence>
<keyword evidence="8" id="KW-0949">S-adenosyl-L-methionine</keyword>
<name>A0A1S2P933_9ACTN</name>
<dbReference type="GO" id="GO:0004719">
    <property type="term" value="F:protein-L-isoaspartate (D-aspartate) O-methyltransferase activity"/>
    <property type="evidence" value="ECO:0007669"/>
    <property type="project" value="UniProtKB-EC"/>
</dbReference>
<evidence type="ECO:0000256" key="4">
    <source>
        <dbReference type="ARBA" id="ARBA00013346"/>
    </source>
</evidence>
<dbReference type="PANTHER" id="PTHR11579">
    <property type="entry name" value="PROTEIN-L-ISOASPARTATE O-METHYLTRANSFERASE"/>
    <property type="match status" value="1"/>
</dbReference>
<dbReference type="AlphaFoldDB" id="A0A1S2P933"/>
<gene>
    <name evidence="12" type="ORF">BIV23_41000</name>
</gene>
<dbReference type="InterPro" id="IPR000682">
    <property type="entry name" value="PCMT"/>
</dbReference>
<evidence type="ECO:0000256" key="11">
    <source>
        <dbReference type="ARBA" id="ARBA00031350"/>
    </source>
</evidence>
<dbReference type="Pfam" id="PF01135">
    <property type="entry name" value="PCMT"/>
    <property type="match status" value="1"/>
</dbReference>
<dbReference type="Proteomes" id="UP000179642">
    <property type="component" value="Unassembled WGS sequence"/>
</dbReference>
<organism evidence="12 13">
    <name type="scientific">Streptomyces monashensis</name>
    <dbReference type="NCBI Taxonomy" id="1678012"/>
    <lineage>
        <taxon>Bacteria</taxon>
        <taxon>Bacillati</taxon>
        <taxon>Actinomycetota</taxon>
        <taxon>Actinomycetes</taxon>
        <taxon>Kitasatosporales</taxon>
        <taxon>Streptomycetaceae</taxon>
        <taxon>Streptomyces</taxon>
    </lineage>
</organism>
<reference evidence="12 13" key="1">
    <citation type="submission" date="2016-10" db="EMBL/GenBank/DDBJ databases">
        <title>Genome sequence of Streptomyces sp. MUSC 1.</title>
        <authorList>
            <person name="Lee L.-H."/>
            <person name="Ser H.-L."/>
            <person name="Law J.W.-F."/>
        </authorList>
    </citation>
    <scope>NUCLEOTIDE SEQUENCE [LARGE SCALE GENOMIC DNA]</scope>
    <source>
        <strain evidence="12 13">MUSC 1</strain>
    </source>
</reference>
<dbReference type="Gene3D" id="3.40.50.150">
    <property type="entry name" value="Vaccinia Virus protein VP39"/>
    <property type="match status" value="1"/>
</dbReference>
<proteinExistence type="inferred from homology"/>
<evidence type="ECO:0000256" key="6">
    <source>
        <dbReference type="ARBA" id="ARBA00022603"/>
    </source>
</evidence>
<dbReference type="CDD" id="cd02440">
    <property type="entry name" value="AdoMet_MTases"/>
    <property type="match status" value="1"/>
</dbReference>
<protein>
    <recommendedName>
        <fullName evidence="4">Protein-L-isoaspartate O-methyltransferase</fullName>
        <ecNumber evidence="3">2.1.1.77</ecNumber>
    </recommendedName>
    <alternativeName>
        <fullName evidence="11">L-isoaspartyl protein carboxyl methyltransferase</fullName>
    </alternativeName>
    <alternativeName>
        <fullName evidence="9">Protein L-isoaspartyl methyltransferase</fullName>
    </alternativeName>
    <alternativeName>
        <fullName evidence="10">Protein-beta-aspartate methyltransferase</fullName>
    </alternativeName>
</protein>
<dbReference type="PANTHER" id="PTHR11579:SF0">
    <property type="entry name" value="PROTEIN-L-ISOASPARTATE(D-ASPARTATE) O-METHYLTRANSFERASE"/>
    <property type="match status" value="1"/>
</dbReference>
<evidence type="ECO:0000256" key="8">
    <source>
        <dbReference type="ARBA" id="ARBA00022691"/>
    </source>
</evidence>
<keyword evidence="7 12" id="KW-0808">Transferase</keyword>
<dbReference type="EC" id="2.1.1.77" evidence="3"/>
<dbReference type="RefSeq" id="WP_071386126.1">
    <property type="nucleotide sequence ID" value="NZ_MLYO01000091.1"/>
</dbReference>
<dbReference type="SUPFAM" id="SSF53335">
    <property type="entry name" value="S-adenosyl-L-methionine-dependent methyltransferases"/>
    <property type="match status" value="1"/>
</dbReference>
<dbReference type="OrthoDB" id="5143400at2"/>
<evidence type="ECO:0000313" key="13">
    <source>
        <dbReference type="Proteomes" id="UP000179642"/>
    </source>
</evidence>
<comment type="similarity">
    <text evidence="2">Belongs to the methyltransferase superfamily. L-isoaspartyl/D-aspartyl protein methyltransferase family.</text>
</comment>
<evidence type="ECO:0000313" key="12">
    <source>
        <dbReference type="EMBL" id="OIJ90228.1"/>
    </source>
</evidence>
<evidence type="ECO:0000256" key="9">
    <source>
        <dbReference type="ARBA" id="ARBA00030757"/>
    </source>
</evidence>
<evidence type="ECO:0000256" key="7">
    <source>
        <dbReference type="ARBA" id="ARBA00022679"/>
    </source>
</evidence>
<accession>A0A1S2P933</accession>
<keyword evidence="6 12" id="KW-0489">Methyltransferase</keyword>
<comment type="caution">
    <text evidence="12">The sequence shown here is derived from an EMBL/GenBank/DDBJ whole genome shotgun (WGS) entry which is preliminary data.</text>
</comment>
<evidence type="ECO:0000256" key="2">
    <source>
        <dbReference type="ARBA" id="ARBA00005369"/>
    </source>
</evidence>
<dbReference type="EMBL" id="MLYO01000091">
    <property type="protein sequence ID" value="OIJ90228.1"/>
    <property type="molecule type" value="Genomic_DNA"/>
</dbReference>
<evidence type="ECO:0000256" key="5">
    <source>
        <dbReference type="ARBA" id="ARBA00022490"/>
    </source>
</evidence>
<comment type="subcellular location">
    <subcellularLocation>
        <location evidence="1">Cytoplasm</location>
    </subcellularLocation>
</comment>
<dbReference type="GO" id="GO:0005737">
    <property type="term" value="C:cytoplasm"/>
    <property type="evidence" value="ECO:0007669"/>
    <property type="project" value="UniProtKB-SubCell"/>
</dbReference>
<evidence type="ECO:0000256" key="3">
    <source>
        <dbReference type="ARBA" id="ARBA00011890"/>
    </source>
</evidence>